<evidence type="ECO:0000313" key="2">
    <source>
        <dbReference type="Proteomes" id="UP000012046"/>
    </source>
</evidence>
<proteinExistence type="predicted"/>
<accession>H3Z9K4</accession>
<dbReference type="InterPro" id="IPR036390">
    <property type="entry name" value="WH_DNA-bd_sf"/>
</dbReference>
<dbReference type="Proteomes" id="UP000012046">
    <property type="component" value="Unassembled WGS sequence"/>
</dbReference>
<dbReference type="AlphaFoldDB" id="H3Z9K4"/>
<dbReference type="RefSeq" id="WP_008949098.1">
    <property type="nucleotide sequence ID" value="NZ_AHTH01000001.1"/>
</dbReference>
<reference evidence="1 2" key="1">
    <citation type="journal article" date="2012" name="J. Bacteriol.">
        <title>Genome Sequence of Extracellular-Protease-Producing Alishewanella jeotgali Isolated from Traditional Korean Fermented Seafood.</title>
        <authorList>
            <person name="Jung J."/>
            <person name="Chun J."/>
            <person name="Park W."/>
        </authorList>
    </citation>
    <scope>NUCLEOTIDE SEQUENCE [LARGE SCALE GENOMIC DNA]</scope>
    <source>
        <strain evidence="1 2">KCTC 22429</strain>
    </source>
</reference>
<dbReference type="EMBL" id="AHTH01000001">
    <property type="protein sequence ID" value="EHR42705.1"/>
    <property type="molecule type" value="Genomic_DNA"/>
</dbReference>
<protein>
    <submittedName>
        <fullName evidence="1">Uncharacterized protein</fullName>
    </submittedName>
</protein>
<keyword evidence="2" id="KW-1185">Reference proteome</keyword>
<gene>
    <name evidence="1" type="ORF">AJE_00025</name>
</gene>
<name>H3Z9K4_9ALTE</name>
<sequence length="253" mass="28188">MTEHTTILLNILQGQEDPLSSNELVDCSGLTQTEVLKALGELNQTYHIRKSIAGYKLLSEPVDGTDAHTDQAEAADALKELLVFFTRHTKSFLPKAISDQLGWDAKTTRLQLKAAKNAGLVSMKNSGFYYLTPDGVRLIQQRYPDIEVKAFVMDKAKEHVKHFHIVPPHLKGEKERQISRTIAETEKPHPAIAQARTISATLKLADHSERGLPQLTEVPVKIVVLDELAKCFGADVQIQLQQLSGFLKEYARA</sequence>
<evidence type="ECO:0000313" key="1">
    <source>
        <dbReference type="EMBL" id="EHR42705.1"/>
    </source>
</evidence>
<organism evidence="1 2">
    <name type="scientific">Alishewanella jeotgali KCTC 22429</name>
    <dbReference type="NCBI Taxonomy" id="1129374"/>
    <lineage>
        <taxon>Bacteria</taxon>
        <taxon>Pseudomonadati</taxon>
        <taxon>Pseudomonadota</taxon>
        <taxon>Gammaproteobacteria</taxon>
        <taxon>Alteromonadales</taxon>
        <taxon>Alteromonadaceae</taxon>
        <taxon>Alishewanella</taxon>
    </lineage>
</organism>
<dbReference type="STRING" id="1129374.AJE_00025"/>
<dbReference type="PATRIC" id="fig|1129374.4.peg.4"/>
<comment type="caution">
    <text evidence="1">The sequence shown here is derived from an EMBL/GenBank/DDBJ whole genome shotgun (WGS) entry which is preliminary data.</text>
</comment>
<dbReference type="SUPFAM" id="SSF46785">
    <property type="entry name" value="Winged helix' DNA-binding domain"/>
    <property type="match status" value="1"/>
</dbReference>